<reference evidence="2 3" key="1">
    <citation type="submission" date="2017-01" db="EMBL/GenBank/DDBJ databases">
        <title>The cable genome- insights into the physiology and evolution of filamentous bacteria capable of sulfide oxidation via long distance electron transfer.</title>
        <authorList>
            <person name="Schreiber L."/>
            <person name="Bjerg J.T."/>
            <person name="Boggild A."/>
            <person name="Van De Vossenberg J."/>
            <person name="Meysman F."/>
            <person name="Nielsen L.P."/>
            <person name="Schramm A."/>
            <person name="Kjeldsen K.U."/>
        </authorList>
    </citation>
    <scope>NUCLEOTIDE SEQUENCE [LARGE SCALE GENOMIC DNA]</scope>
    <source>
        <strain evidence="2">A5</strain>
    </source>
</reference>
<evidence type="ECO:0000313" key="2">
    <source>
        <dbReference type="EMBL" id="RWX50113.1"/>
    </source>
</evidence>
<evidence type="ECO:0000313" key="3">
    <source>
        <dbReference type="Proteomes" id="UP000288892"/>
    </source>
</evidence>
<keyword evidence="3" id="KW-1185">Reference proteome</keyword>
<keyword evidence="1" id="KW-0812">Transmembrane</keyword>
<feature type="transmembrane region" description="Helical" evidence="1">
    <location>
        <begin position="21"/>
        <end position="39"/>
    </location>
</feature>
<accession>A0A444JAL9</accession>
<dbReference type="EMBL" id="MTKS01000385">
    <property type="protein sequence ID" value="RWX50113.1"/>
    <property type="molecule type" value="Genomic_DNA"/>
</dbReference>
<evidence type="ECO:0000256" key="1">
    <source>
        <dbReference type="SAM" id="Phobius"/>
    </source>
</evidence>
<keyword evidence="1" id="KW-1133">Transmembrane helix</keyword>
<dbReference type="Proteomes" id="UP000288892">
    <property type="component" value="Unassembled WGS sequence"/>
</dbReference>
<protein>
    <submittedName>
        <fullName evidence="2">Uncharacterized protein</fullName>
    </submittedName>
</protein>
<keyword evidence="1" id="KW-0472">Membrane</keyword>
<name>A0A444JAL9_9BACT</name>
<dbReference type="AlphaFoldDB" id="A0A444JAL9"/>
<sequence>MNRARKKFWDFTINDHELKEIILLGLLTIIIVFLLSSAFDRAAEKTVINISSLSTVSYYEKI</sequence>
<proteinExistence type="predicted"/>
<organism evidence="2 3">
    <name type="scientific">Candidatus Electrothrix marina</name>
    <dbReference type="NCBI Taxonomy" id="1859130"/>
    <lineage>
        <taxon>Bacteria</taxon>
        <taxon>Pseudomonadati</taxon>
        <taxon>Thermodesulfobacteriota</taxon>
        <taxon>Desulfobulbia</taxon>
        <taxon>Desulfobulbales</taxon>
        <taxon>Desulfobulbaceae</taxon>
        <taxon>Candidatus Electrothrix</taxon>
    </lineage>
</organism>
<comment type="caution">
    <text evidence="2">The sequence shown here is derived from an EMBL/GenBank/DDBJ whole genome shotgun (WGS) entry which is preliminary data.</text>
</comment>
<gene>
    <name evidence="2" type="ORF">VU01_13854</name>
</gene>